<evidence type="ECO:0000256" key="5">
    <source>
        <dbReference type="ARBA" id="ARBA00022723"/>
    </source>
</evidence>
<dbReference type="Pfam" id="PF08245">
    <property type="entry name" value="Mur_ligase_M"/>
    <property type="match status" value="1"/>
</dbReference>
<evidence type="ECO:0000256" key="1">
    <source>
        <dbReference type="ARBA" id="ARBA00001946"/>
    </source>
</evidence>
<dbReference type="NCBIfam" id="TIGR01499">
    <property type="entry name" value="folC"/>
    <property type="match status" value="1"/>
</dbReference>
<evidence type="ECO:0000256" key="6">
    <source>
        <dbReference type="ARBA" id="ARBA00022741"/>
    </source>
</evidence>
<evidence type="ECO:0000256" key="11">
    <source>
        <dbReference type="PIRNR" id="PIRNR001563"/>
    </source>
</evidence>
<dbReference type="Proteomes" id="UP000244089">
    <property type="component" value="Unassembled WGS sequence"/>
</dbReference>
<evidence type="ECO:0000313" key="14">
    <source>
        <dbReference type="EMBL" id="PTW02726.1"/>
    </source>
</evidence>
<dbReference type="PIRSF" id="PIRSF001563">
    <property type="entry name" value="Folylpolyglu_synth"/>
    <property type="match status" value="1"/>
</dbReference>
<dbReference type="PROSITE" id="PS01012">
    <property type="entry name" value="FOLYLPOLYGLU_SYNT_2"/>
    <property type="match status" value="1"/>
</dbReference>
<dbReference type="GO" id="GO:0004326">
    <property type="term" value="F:tetrahydrofolylpolyglutamate synthase activity"/>
    <property type="evidence" value="ECO:0007669"/>
    <property type="project" value="UniProtKB-EC"/>
</dbReference>
<dbReference type="FunFam" id="3.40.1190.10:FF:000011">
    <property type="entry name" value="Folylpolyglutamate synthase/dihydrofolate synthase"/>
    <property type="match status" value="1"/>
</dbReference>
<name>A0A2T5RRF2_9FIRM</name>
<keyword evidence="8" id="KW-0460">Magnesium</keyword>
<protein>
    <recommendedName>
        <fullName evidence="3">tetrahydrofolate synthase</fullName>
        <ecNumber evidence="3">6.3.2.17</ecNumber>
    </recommendedName>
    <alternativeName>
        <fullName evidence="9">Tetrahydrofolylpolyglutamate synthase</fullName>
    </alternativeName>
</protein>
<evidence type="ECO:0000313" key="15">
    <source>
        <dbReference type="Proteomes" id="UP000244089"/>
    </source>
</evidence>
<dbReference type="InterPro" id="IPR001645">
    <property type="entry name" value="Folylpolyglutamate_synth"/>
</dbReference>
<evidence type="ECO:0000256" key="10">
    <source>
        <dbReference type="ARBA" id="ARBA00047493"/>
    </source>
</evidence>
<evidence type="ECO:0000256" key="4">
    <source>
        <dbReference type="ARBA" id="ARBA00022598"/>
    </source>
</evidence>
<dbReference type="InterPro" id="IPR018109">
    <property type="entry name" value="Folylpolyglutamate_synth_CS"/>
</dbReference>
<evidence type="ECO:0000259" key="12">
    <source>
        <dbReference type="Pfam" id="PF02875"/>
    </source>
</evidence>
<comment type="cofactor">
    <cofactor evidence="1">
        <name>Mg(2+)</name>
        <dbReference type="ChEBI" id="CHEBI:18420"/>
    </cofactor>
</comment>
<evidence type="ECO:0000256" key="2">
    <source>
        <dbReference type="ARBA" id="ARBA00008276"/>
    </source>
</evidence>
<keyword evidence="4 11" id="KW-0436">Ligase</keyword>
<keyword evidence="7 11" id="KW-0067">ATP-binding</keyword>
<dbReference type="Gene3D" id="3.40.1190.10">
    <property type="entry name" value="Mur-like, catalytic domain"/>
    <property type="match status" value="1"/>
</dbReference>
<dbReference type="InterPro" id="IPR013221">
    <property type="entry name" value="Mur_ligase_cen"/>
</dbReference>
<dbReference type="EC" id="6.3.2.17" evidence="3"/>
<feature type="domain" description="Mur ligase central" evidence="13">
    <location>
        <begin position="45"/>
        <end position="270"/>
    </location>
</feature>
<dbReference type="InterPro" id="IPR004101">
    <property type="entry name" value="Mur_ligase_C"/>
</dbReference>
<sequence length="442" mass="49785">MDPFKYINSLSLFGSEAGYKPGLERIRKLLKYLGNPQRDLDVIHIAGTNGKGSTAAILERIYREAGYKTALYSSPHFFHFNERIKINGRPCSTYELEEITAEVKLAAEKLKEQTGVEASFFEIVTATAFKYFKQHDPEIVILETGLGGRLDATNIVKKPLLSLITNISLEHREFLGDTIAEIAAEKAGIIKENSKVITAIEQPEALRVIQNKARAKNSKFIALSKEYDLIKSSGNLRENIIHLKRKGKNKAEYRLSLLGEHQAVNTALALRSVEELSDSYPVEKNEIKRALADIYWPGRMEKIYENPLIILDGAHNPAAFRELLKNISSSKSEYKELHFVFSVLKDKDLAAILTEFINYNLSPKFYLAENNSFRTIKIEDLAEQVKSKKFEYQIYNNLSNASRAAFENAEKADLIAAAGSFNTVFEAGVEFMSNNIRGGENE</sequence>
<dbReference type="PANTHER" id="PTHR11136">
    <property type="entry name" value="FOLYLPOLYGLUTAMATE SYNTHASE-RELATED"/>
    <property type="match status" value="1"/>
</dbReference>
<feature type="domain" description="Mur ligase C-terminal" evidence="12">
    <location>
        <begin position="298"/>
        <end position="421"/>
    </location>
</feature>
<evidence type="ECO:0000256" key="7">
    <source>
        <dbReference type="ARBA" id="ARBA00022840"/>
    </source>
</evidence>
<dbReference type="InterPro" id="IPR036565">
    <property type="entry name" value="Mur-like_cat_sf"/>
</dbReference>
<dbReference type="RefSeq" id="WP_108137926.1">
    <property type="nucleotide sequence ID" value="NZ_QAXS01000002.1"/>
</dbReference>
<proteinExistence type="inferred from homology"/>
<comment type="similarity">
    <text evidence="2 11">Belongs to the folylpolyglutamate synthase family.</text>
</comment>
<comment type="catalytic activity">
    <reaction evidence="10">
        <text>(6S)-5,6,7,8-tetrahydrofolyl-(gamma-L-Glu)(n) + L-glutamate + ATP = (6S)-5,6,7,8-tetrahydrofolyl-(gamma-L-Glu)(n+1) + ADP + phosphate + H(+)</text>
        <dbReference type="Rhea" id="RHEA:10580"/>
        <dbReference type="Rhea" id="RHEA-COMP:14738"/>
        <dbReference type="Rhea" id="RHEA-COMP:14740"/>
        <dbReference type="ChEBI" id="CHEBI:15378"/>
        <dbReference type="ChEBI" id="CHEBI:29985"/>
        <dbReference type="ChEBI" id="CHEBI:30616"/>
        <dbReference type="ChEBI" id="CHEBI:43474"/>
        <dbReference type="ChEBI" id="CHEBI:141005"/>
        <dbReference type="ChEBI" id="CHEBI:456216"/>
        <dbReference type="EC" id="6.3.2.17"/>
    </reaction>
</comment>
<dbReference type="AlphaFoldDB" id="A0A2T5RRF2"/>
<dbReference type="InterPro" id="IPR036615">
    <property type="entry name" value="Mur_ligase_C_dom_sf"/>
</dbReference>
<keyword evidence="5" id="KW-0479">Metal-binding</keyword>
<dbReference type="EMBL" id="QAXS01000002">
    <property type="protein sequence ID" value="PTW02726.1"/>
    <property type="molecule type" value="Genomic_DNA"/>
</dbReference>
<evidence type="ECO:0000256" key="9">
    <source>
        <dbReference type="ARBA" id="ARBA00030592"/>
    </source>
</evidence>
<evidence type="ECO:0000256" key="3">
    <source>
        <dbReference type="ARBA" id="ARBA00013025"/>
    </source>
</evidence>
<dbReference type="GO" id="GO:0046872">
    <property type="term" value="F:metal ion binding"/>
    <property type="evidence" value="ECO:0007669"/>
    <property type="project" value="UniProtKB-KW"/>
</dbReference>
<dbReference type="PANTHER" id="PTHR11136:SF0">
    <property type="entry name" value="DIHYDROFOLATE SYNTHETASE-RELATED"/>
    <property type="match status" value="1"/>
</dbReference>
<dbReference type="SUPFAM" id="SSF53623">
    <property type="entry name" value="MurD-like peptide ligases, catalytic domain"/>
    <property type="match status" value="1"/>
</dbReference>
<keyword evidence="6 11" id="KW-0547">Nucleotide-binding</keyword>
<dbReference type="GO" id="GO:0005737">
    <property type="term" value="C:cytoplasm"/>
    <property type="evidence" value="ECO:0007669"/>
    <property type="project" value="TreeGrafter"/>
</dbReference>
<dbReference type="SUPFAM" id="SSF53244">
    <property type="entry name" value="MurD-like peptide ligases, peptide-binding domain"/>
    <property type="match status" value="1"/>
</dbReference>
<dbReference type="GO" id="GO:0008841">
    <property type="term" value="F:dihydrofolate synthase activity"/>
    <property type="evidence" value="ECO:0007669"/>
    <property type="project" value="TreeGrafter"/>
</dbReference>
<accession>A0A2T5RRF2</accession>
<dbReference type="OrthoDB" id="9809356at2"/>
<evidence type="ECO:0000256" key="8">
    <source>
        <dbReference type="ARBA" id="ARBA00022842"/>
    </source>
</evidence>
<gene>
    <name evidence="14" type="ORF">C8C76_10246</name>
</gene>
<evidence type="ECO:0000259" key="13">
    <source>
        <dbReference type="Pfam" id="PF08245"/>
    </source>
</evidence>
<dbReference type="GO" id="GO:0005524">
    <property type="term" value="F:ATP binding"/>
    <property type="evidence" value="ECO:0007669"/>
    <property type="project" value="UniProtKB-KW"/>
</dbReference>
<dbReference type="Gene3D" id="3.90.190.20">
    <property type="entry name" value="Mur ligase, C-terminal domain"/>
    <property type="match status" value="1"/>
</dbReference>
<reference evidence="14 15" key="1">
    <citation type="submission" date="2018-04" db="EMBL/GenBank/DDBJ databases">
        <title>Subsurface microbial communities from deep shales in Ohio and West Virginia, USA.</title>
        <authorList>
            <person name="Wrighton K."/>
        </authorList>
    </citation>
    <scope>NUCLEOTIDE SEQUENCE [LARGE SCALE GENOMIC DNA]</scope>
    <source>
        <strain evidence="14 15">WC1</strain>
    </source>
</reference>
<organism evidence="14 15">
    <name type="scientific">Halanaerobium saccharolyticum</name>
    <dbReference type="NCBI Taxonomy" id="43595"/>
    <lineage>
        <taxon>Bacteria</taxon>
        <taxon>Bacillati</taxon>
        <taxon>Bacillota</taxon>
        <taxon>Clostridia</taxon>
        <taxon>Halanaerobiales</taxon>
        <taxon>Halanaerobiaceae</taxon>
        <taxon>Halanaerobium</taxon>
    </lineage>
</organism>
<comment type="caution">
    <text evidence="14">The sequence shown here is derived from an EMBL/GenBank/DDBJ whole genome shotgun (WGS) entry which is preliminary data.</text>
</comment>
<dbReference type="Pfam" id="PF02875">
    <property type="entry name" value="Mur_ligase_C"/>
    <property type="match status" value="1"/>
</dbReference>